<comment type="similarity">
    <text evidence="1 8">Belongs to the polyribonucleotide nucleotidyltransferase family.</text>
</comment>
<dbReference type="Pfam" id="PF01138">
    <property type="entry name" value="RNase_PH"/>
    <property type="match status" value="2"/>
</dbReference>
<comment type="function">
    <text evidence="8">Involved in mRNA degradation. Catalyzes the phosphorolysis of single-stranded polyribonucleotides processively in the 3'- to 5'-direction.</text>
</comment>
<dbReference type="SUPFAM" id="SSF46915">
    <property type="entry name" value="Polynucleotide phosphorylase/guanosine pentaphosphate synthase (PNPase/GPSI), domain 3"/>
    <property type="match status" value="1"/>
</dbReference>
<dbReference type="RefSeq" id="WP_188428293.1">
    <property type="nucleotide sequence ID" value="NZ_BAABKH010000005.1"/>
</dbReference>
<sequence length="842" mass="89241">MEGPEITFAEATIDNGSFGTRTVRFETGRLAKQAGGSVTAYLDDDTMLLSTTTASKHPKDHFDFFPLTVDVEERMYAAGKIPGSFFRREGRPSTDAILTCRLIDRPLRPTFAKGLRNEVQVVITVLSLNPDHQYDVLAINAASASTQISGLPFSGPIGGVRVSLIDGQWVAFPNFSDIERSTFDMVVAGRVVGDDVAIMMVEAESTESTWNLVKDEGKQAPTEEVVAQGLEASKVFIKALCEAQAELASKTAKEVQEFPRFLDYEDDAYAAVEEATSADLAQALQIAGKQEREGRIDEIKVAMKAKLLGLHWDAAGDSDTTSDAPFAGRDKELDAAYRSVQKKLIRERILRDQVRIDGRGLKDIRALSAEVEVIPRAHGSAIFERGETQIMGVTTLNMLRMEQQLDTLSPVTRKRYMHNYNFPPYSTGETGRVGSPKRREIGHGALAERALMPVLPTREEFPYAIRQVSEALGSNGSTSMGSVCASTMSLLNAGVPLRAPVAGIAMGLVSAEVDGQTQYAALTDILGAEDAFGDMDFKVAGTREFVTAIQLDTKLDGIPADVLAGALTQAREARMHILDVMNEAIDAPDEMSPFAPRVITVKVPVDKIGEVIGPKGKMINQIQEDTGADISIEDDGTVYIGATDGPSAEAARAAVNAIANPQMPEIGERFLGTVVKTTTFGAFISLLPGKDGLLHISEIRKLVGGKRIDAVEDVLAVGQKVQVELKEIDPRGKLSLGAVVEGGSAGDAGAAGAAADAPADAPAAAAGAEAPQLPGVDATAPVADAAPEAPADEDADAGAEDGEAAGEGSERPRRQRRRRGGRGRGTNAGAGDESGADAGDDA</sequence>
<evidence type="ECO:0000256" key="5">
    <source>
        <dbReference type="ARBA" id="ARBA00022723"/>
    </source>
</evidence>
<dbReference type="CDD" id="cd02393">
    <property type="entry name" value="KH-I_PNPase"/>
    <property type="match status" value="1"/>
</dbReference>
<dbReference type="InterPro" id="IPR001247">
    <property type="entry name" value="ExoRNase_PH_dom1"/>
</dbReference>
<dbReference type="EMBL" id="BMEM01000001">
    <property type="protein sequence ID" value="GGF42654.1"/>
    <property type="molecule type" value="Genomic_DNA"/>
</dbReference>
<dbReference type="GO" id="GO:0003723">
    <property type="term" value="F:RNA binding"/>
    <property type="evidence" value="ECO:0007669"/>
    <property type="project" value="UniProtKB-UniRule"/>
</dbReference>
<dbReference type="InterPro" id="IPR036456">
    <property type="entry name" value="PNPase_PH_RNA-bd_sf"/>
</dbReference>
<evidence type="ECO:0000256" key="4">
    <source>
        <dbReference type="ARBA" id="ARBA00022695"/>
    </source>
</evidence>
<comment type="caution">
    <text evidence="11">The sequence shown here is derived from an EMBL/GenBank/DDBJ whole genome shotgun (WGS) entry which is preliminary data.</text>
</comment>
<dbReference type="NCBIfam" id="NF008805">
    <property type="entry name" value="PRK11824.1"/>
    <property type="match status" value="1"/>
</dbReference>
<dbReference type="Pfam" id="PF00575">
    <property type="entry name" value="S1"/>
    <property type="match status" value="1"/>
</dbReference>
<organism evidence="11 12">
    <name type="scientific">Ornithinimicrobium tianjinense</name>
    <dbReference type="NCBI Taxonomy" id="1195761"/>
    <lineage>
        <taxon>Bacteria</taxon>
        <taxon>Bacillati</taxon>
        <taxon>Actinomycetota</taxon>
        <taxon>Actinomycetes</taxon>
        <taxon>Micrococcales</taxon>
        <taxon>Ornithinimicrobiaceae</taxon>
        <taxon>Ornithinimicrobium</taxon>
    </lineage>
</organism>
<dbReference type="GO" id="GO:0000175">
    <property type="term" value="F:3'-5'-RNA exonuclease activity"/>
    <property type="evidence" value="ECO:0007669"/>
    <property type="project" value="TreeGrafter"/>
</dbReference>
<reference evidence="11" key="2">
    <citation type="submission" date="2020-09" db="EMBL/GenBank/DDBJ databases">
        <authorList>
            <person name="Sun Q."/>
            <person name="Zhou Y."/>
        </authorList>
    </citation>
    <scope>NUCLEOTIDE SEQUENCE</scope>
    <source>
        <strain evidence="11">CGMCC 1.12160</strain>
    </source>
</reference>
<dbReference type="Pfam" id="PF00013">
    <property type="entry name" value="KH_1"/>
    <property type="match status" value="1"/>
</dbReference>
<dbReference type="InterPro" id="IPR020568">
    <property type="entry name" value="Ribosomal_Su5_D2-typ_SF"/>
</dbReference>
<dbReference type="Pfam" id="PF03726">
    <property type="entry name" value="PNPase"/>
    <property type="match status" value="1"/>
</dbReference>
<dbReference type="SMART" id="SM00322">
    <property type="entry name" value="KH"/>
    <property type="match status" value="1"/>
</dbReference>
<dbReference type="NCBIfam" id="TIGR02696">
    <property type="entry name" value="pppGpp_PNP"/>
    <property type="match status" value="1"/>
</dbReference>
<proteinExistence type="inferred from homology"/>
<feature type="binding site" evidence="8">
    <location>
        <position position="536"/>
    </location>
    <ligand>
        <name>Mg(2+)</name>
        <dbReference type="ChEBI" id="CHEBI:18420"/>
    </ligand>
</feature>
<feature type="compositionally biased region" description="Low complexity" evidence="9">
    <location>
        <begin position="762"/>
        <end position="789"/>
    </location>
</feature>
<dbReference type="FunFam" id="3.30.230.70:FF:000002">
    <property type="entry name" value="Polyribonucleotide nucleotidyltransferase"/>
    <property type="match status" value="1"/>
</dbReference>
<protein>
    <recommendedName>
        <fullName evidence="8">Polyribonucleotide nucleotidyltransferase</fullName>
        <ecNumber evidence="8">2.7.7.8</ecNumber>
    </recommendedName>
    <alternativeName>
        <fullName evidence="8">Polynucleotide phosphorylase</fullName>
        <shortName evidence="8">PNPase</shortName>
    </alternativeName>
</protein>
<keyword evidence="5 8" id="KW-0479">Metal-binding</keyword>
<dbReference type="Gene3D" id="2.40.50.140">
    <property type="entry name" value="Nucleic acid-binding proteins"/>
    <property type="match status" value="1"/>
</dbReference>
<dbReference type="Proteomes" id="UP000605670">
    <property type="component" value="Unassembled WGS sequence"/>
</dbReference>
<dbReference type="EC" id="2.7.7.8" evidence="8"/>
<evidence type="ECO:0000259" key="10">
    <source>
        <dbReference type="PROSITE" id="PS50126"/>
    </source>
</evidence>
<dbReference type="GO" id="GO:0006402">
    <property type="term" value="P:mRNA catabolic process"/>
    <property type="evidence" value="ECO:0007669"/>
    <property type="project" value="UniProtKB-UniRule"/>
</dbReference>
<dbReference type="Gene3D" id="3.30.1370.10">
    <property type="entry name" value="K Homology domain, type 1"/>
    <property type="match status" value="1"/>
</dbReference>
<keyword evidence="7 8" id="KW-0694">RNA-binding</keyword>
<keyword evidence="3 8" id="KW-0808">Transferase</keyword>
<dbReference type="InterPro" id="IPR027408">
    <property type="entry name" value="PNPase/RNase_PH_dom_sf"/>
</dbReference>
<dbReference type="FunFam" id="2.40.50.140:FF:000069">
    <property type="entry name" value="Polyribonucleotide nucleotidyltransferase"/>
    <property type="match status" value="1"/>
</dbReference>
<dbReference type="GO" id="GO:0006396">
    <property type="term" value="P:RNA processing"/>
    <property type="evidence" value="ECO:0007669"/>
    <property type="project" value="InterPro"/>
</dbReference>
<evidence type="ECO:0000256" key="2">
    <source>
        <dbReference type="ARBA" id="ARBA00022490"/>
    </source>
</evidence>
<feature type="domain" description="S1 motif" evidence="10">
    <location>
        <begin position="667"/>
        <end position="739"/>
    </location>
</feature>
<dbReference type="CDD" id="cd11364">
    <property type="entry name" value="RNase_PH_PNPase_2"/>
    <property type="match status" value="1"/>
</dbReference>
<reference evidence="11" key="1">
    <citation type="journal article" date="2014" name="Int. J. Syst. Evol. Microbiol.">
        <title>Complete genome sequence of Corynebacterium casei LMG S-19264T (=DSM 44701T), isolated from a smear-ripened cheese.</title>
        <authorList>
            <consortium name="US DOE Joint Genome Institute (JGI-PGF)"/>
            <person name="Walter F."/>
            <person name="Albersmeier A."/>
            <person name="Kalinowski J."/>
            <person name="Ruckert C."/>
        </authorList>
    </citation>
    <scope>NUCLEOTIDE SEQUENCE</scope>
    <source>
        <strain evidence="11">CGMCC 1.12160</strain>
    </source>
</reference>
<feature type="region of interest" description="Disordered" evidence="9">
    <location>
        <begin position="762"/>
        <end position="842"/>
    </location>
</feature>
<name>A0A917F2S5_9MICO</name>
<dbReference type="NCBIfam" id="TIGR03591">
    <property type="entry name" value="polynuc_phos"/>
    <property type="match status" value="1"/>
</dbReference>
<dbReference type="FunFam" id="3.30.230.70:FF:000001">
    <property type="entry name" value="Polyribonucleotide nucleotidyltransferase"/>
    <property type="match status" value="1"/>
</dbReference>
<dbReference type="HAMAP" id="MF_01595">
    <property type="entry name" value="PNPase"/>
    <property type="match status" value="1"/>
</dbReference>
<dbReference type="SUPFAM" id="SSF55666">
    <property type="entry name" value="Ribonuclease PH domain 2-like"/>
    <property type="match status" value="2"/>
</dbReference>
<feature type="binding site" evidence="8">
    <location>
        <position position="530"/>
    </location>
    <ligand>
        <name>Mg(2+)</name>
        <dbReference type="ChEBI" id="CHEBI:18420"/>
    </ligand>
</feature>
<dbReference type="InterPro" id="IPR004088">
    <property type="entry name" value="KH_dom_type_1"/>
</dbReference>
<dbReference type="GO" id="GO:0004654">
    <property type="term" value="F:polyribonucleotide nucleotidyltransferase activity"/>
    <property type="evidence" value="ECO:0007669"/>
    <property type="project" value="UniProtKB-UniRule"/>
</dbReference>
<dbReference type="FunFam" id="3.30.1370.10:FF:000001">
    <property type="entry name" value="Polyribonucleotide nucleotidyltransferase"/>
    <property type="match status" value="1"/>
</dbReference>
<dbReference type="GO" id="GO:0005829">
    <property type="term" value="C:cytosol"/>
    <property type="evidence" value="ECO:0007669"/>
    <property type="project" value="TreeGrafter"/>
</dbReference>
<dbReference type="SUPFAM" id="SSF54211">
    <property type="entry name" value="Ribosomal protein S5 domain 2-like"/>
    <property type="match status" value="2"/>
</dbReference>
<dbReference type="GO" id="GO:0000287">
    <property type="term" value="F:magnesium ion binding"/>
    <property type="evidence" value="ECO:0007669"/>
    <property type="project" value="UniProtKB-UniRule"/>
</dbReference>
<keyword evidence="12" id="KW-1185">Reference proteome</keyword>
<evidence type="ECO:0000256" key="8">
    <source>
        <dbReference type="HAMAP-Rule" id="MF_01595"/>
    </source>
</evidence>
<dbReference type="InterPro" id="IPR014069">
    <property type="entry name" value="GPSI/PNP"/>
</dbReference>
<dbReference type="PROSITE" id="PS50126">
    <property type="entry name" value="S1"/>
    <property type="match status" value="1"/>
</dbReference>
<dbReference type="CDD" id="cd04472">
    <property type="entry name" value="S1_PNPase"/>
    <property type="match status" value="1"/>
</dbReference>
<comment type="catalytic activity">
    <reaction evidence="8">
        <text>RNA(n+1) + phosphate = RNA(n) + a ribonucleoside 5'-diphosphate</text>
        <dbReference type="Rhea" id="RHEA:22096"/>
        <dbReference type="Rhea" id="RHEA-COMP:14527"/>
        <dbReference type="Rhea" id="RHEA-COMP:17342"/>
        <dbReference type="ChEBI" id="CHEBI:43474"/>
        <dbReference type="ChEBI" id="CHEBI:57930"/>
        <dbReference type="ChEBI" id="CHEBI:140395"/>
        <dbReference type="EC" id="2.7.7.8"/>
    </reaction>
</comment>
<dbReference type="PROSITE" id="PS50084">
    <property type="entry name" value="KH_TYPE_1"/>
    <property type="match status" value="1"/>
</dbReference>
<evidence type="ECO:0000256" key="6">
    <source>
        <dbReference type="ARBA" id="ARBA00022842"/>
    </source>
</evidence>
<dbReference type="InterPro" id="IPR012162">
    <property type="entry name" value="PNPase"/>
</dbReference>
<evidence type="ECO:0000256" key="1">
    <source>
        <dbReference type="ARBA" id="ARBA00007404"/>
    </source>
</evidence>
<comment type="cofactor">
    <cofactor evidence="8">
        <name>Mg(2+)</name>
        <dbReference type="ChEBI" id="CHEBI:18420"/>
    </cofactor>
</comment>
<dbReference type="Gene3D" id="3.30.230.70">
    <property type="entry name" value="GHMP Kinase, N-terminal domain"/>
    <property type="match status" value="2"/>
</dbReference>
<evidence type="ECO:0000313" key="12">
    <source>
        <dbReference type="Proteomes" id="UP000605670"/>
    </source>
</evidence>
<dbReference type="InterPro" id="IPR003029">
    <property type="entry name" value="S1_domain"/>
</dbReference>
<evidence type="ECO:0000256" key="3">
    <source>
        <dbReference type="ARBA" id="ARBA00022679"/>
    </source>
</evidence>
<gene>
    <name evidence="8 11" type="primary">pnp</name>
    <name evidence="11" type="ORF">GCM10011366_08080</name>
</gene>
<dbReference type="PANTHER" id="PTHR11252:SF0">
    <property type="entry name" value="POLYRIBONUCLEOTIDE NUCLEOTIDYLTRANSFERASE 1, MITOCHONDRIAL"/>
    <property type="match status" value="1"/>
</dbReference>
<accession>A0A917F2S5</accession>
<feature type="compositionally biased region" description="Acidic residues" evidence="9">
    <location>
        <begin position="790"/>
        <end position="804"/>
    </location>
</feature>
<evidence type="ECO:0000256" key="9">
    <source>
        <dbReference type="SAM" id="MobiDB-lite"/>
    </source>
</evidence>
<dbReference type="InterPro" id="IPR036345">
    <property type="entry name" value="ExoRNase_PH_dom2_sf"/>
</dbReference>
<evidence type="ECO:0000256" key="7">
    <source>
        <dbReference type="ARBA" id="ARBA00022884"/>
    </source>
</evidence>
<comment type="subcellular location">
    <subcellularLocation>
        <location evidence="8">Cytoplasm</location>
    </subcellularLocation>
</comment>
<dbReference type="SMART" id="SM00316">
    <property type="entry name" value="S1"/>
    <property type="match status" value="1"/>
</dbReference>
<dbReference type="AlphaFoldDB" id="A0A917F2S5"/>
<dbReference type="SUPFAM" id="SSF54791">
    <property type="entry name" value="Eukaryotic type KH-domain (KH-domain type I)"/>
    <property type="match status" value="1"/>
</dbReference>
<evidence type="ECO:0000313" key="11">
    <source>
        <dbReference type="EMBL" id="GGF42654.1"/>
    </source>
</evidence>
<keyword evidence="2 8" id="KW-0963">Cytoplasm</keyword>
<dbReference type="PANTHER" id="PTHR11252">
    <property type="entry name" value="POLYRIBONUCLEOTIDE NUCLEOTIDYLTRANSFERASE"/>
    <property type="match status" value="1"/>
</dbReference>
<feature type="compositionally biased region" description="Basic residues" evidence="9">
    <location>
        <begin position="813"/>
        <end position="822"/>
    </location>
</feature>
<dbReference type="InterPro" id="IPR036612">
    <property type="entry name" value="KH_dom_type_1_sf"/>
</dbReference>
<dbReference type="InterPro" id="IPR012340">
    <property type="entry name" value="NA-bd_OB-fold"/>
</dbReference>
<dbReference type="InterPro" id="IPR004087">
    <property type="entry name" value="KH_dom"/>
</dbReference>
<keyword evidence="6 8" id="KW-0460">Magnesium</keyword>
<keyword evidence="4 8" id="KW-0548">Nucleotidyltransferase</keyword>
<dbReference type="InterPro" id="IPR015848">
    <property type="entry name" value="PNPase_PH_RNA-bd_bac/org-type"/>
</dbReference>